<feature type="transmembrane region" description="Helical" evidence="1">
    <location>
        <begin position="15"/>
        <end position="48"/>
    </location>
</feature>
<dbReference type="GO" id="GO:0004175">
    <property type="term" value="F:endopeptidase activity"/>
    <property type="evidence" value="ECO:0007669"/>
    <property type="project" value="UniProtKB-ARBA"/>
</dbReference>
<dbReference type="Pfam" id="PF02517">
    <property type="entry name" value="Rce1-like"/>
    <property type="match status" value="1"/>
</dbReference>
<protein>
    <submittedName>
        <fullName evidence="3">CPBP family intramembrane metalloprotease</fullName>
    </submittedName>
</protein>
<dbReference type="AlphaFoldDB" id="A0A317L2J8"/>
<feature type="transmembrane region" description="Helical" evidence="1">
    <location>
        <begin position="222"/>
        <end position="240"/>
    </location>
</feature>
<keyword evidence="3" id="KW-0378">Hydrolase</keyword>
<dbReference type="GO" id="GO:0006508">
    <property type="term" value="P:proteolysis"/>
    <property type="evidence" value="ECO:0007669"/>
    <property type="project" value="UniProtKB-KW"/>
</dbReference>
<dbReference type="OrthoDB" id="8754470at2"/>
<dbReference type="RefSeq" id="WP_109983267.1">
    <property type="nucleotide sequence ID" value="NZ_QGTD01000004.1"/>
</dbReference>
<feature type="transmembrane region" description="Helical" evidence="1">
    <location>
        <begin position="165"/>
        <end position="183"/>
    </location>
</feature>
<feature type="transmembrane region" description="Helical" evidence="1">
    <location>
        <begin position="139"/>
        <end position="159"/>
    </location>
</feature>
<gene>
    <name evidence="3" type="ORF">DLJ74_02790</name>
</gene>
<sequence length="269" mass="31226">MNDTPLFPNSTARSVLSMILFATLLIFLQLHNYLLMIVWGIGVGYSLINKKMRPFIATTLTFAIGFFLYSYVNSLWIAEINAQEIRIIFNRLSLLVLLLPFIVLSLIDRQRFMYGWLKPQWTEVVRIPFIWYGFRQTTVSVFLVVAMIMNFLMFLPFVVLHSEKLVQGIWGFLLLFSILNALLEEMIWRGILLYRFSTFFGNQWAVWITSIGFGLQHYSLGFSWWGCLLFSIGGYFFGAITVQSKSILPAVIWHMLFNAMMVLSGMILD</sequence>
<dbReference type="EMBL" id="QGTD01000004">
    <property type="protein sequence ID" value="PWU69875.1"/>
    <property type="molecule type" value="Genomic_DNA"/>
</dbReference>
<feature type="domain" description="CAAX prenyl protease 2/Lysostaphin resistance protein A-like" evidence="2">
    <location>
        <begin position="169"/>
        <end position="260"/>
    </location>
</feature>
<feature type="transmembrane region" description="Helical" evidence="1">
    <location>
        <begin position="88"/>
        <end position="107"/>
    </location>
</feature>
<dbReference type="GO" id="GO:0008237">
    <property type="term" value="F:metallopeptidase activity"/>
    <property type="evidence" value="ECO:0007669"/>
    <property type="project" value="UniProtKB-KW"/>
</dbReference>
<evidence type="ECO:0000259" key="2">
    <source>
        <dbReference type="Pfam" id="PF02517"/>
    </source>
</evidence>
<feature type="transmembrane region" description="Helical" evidence="1">
    <location>
        <begin position="192"/>
        <end position="216"/>
    </location>
</feature>
<organism evidence="3 4">
    <name type="scientific">Gracilibacillus dipsosauri</name>
    <dbReference type="NCBI Taxonomy" id="178340"/>
    <lineage>
        <taxon>Bacteria</taxon>
        <taxon>Bacillati</taxon>
        <taxon>Bacillota</taxon>
        <taxon>Bacilli</taxon>
        <taxon>Bacillales</taxon>
        <taxon>Bacillaceae</taxon>
        <taxon>Gracilibacillus</taxon>
    </lineage>
</organism>
<keyword evidence="3" id="KW-0645">Protease</keyword>
<reference evidence="3 4" key="1">
    <citation type="submission" date="2018-05" db="EMBL/GenBank/DDBJ databases">
        <title>Genomic analysis of Gracilibacillus dipsosauri DD1 reveals novel features of a salt-tolerant amylase.</title>
        <authorList>
            <person name="Deutch C.E."/>
            <person name="Yang S."/>
        </authorList>
    </citation>
    <scope>NUCLEOTIDE SEQUENCE [LARGE SCALE GENOMIC DNA]</scope>
    <source>
        <strain evidence="3 4">DD1</strain>
    </source>
</reference>
<dbReference type="GO" id="GO:0080120">
    <property type="term" value="P:CAAX-box protein maturation"/>
    <property type="evidence" value="ECO:0007669"/>
    <property type="project" value="UniProtKB-ARBA"/>
</dbReference>
<keyword evidence="3" id="KW-0482">Metalloprotease</keyword>
<keyword evidence="1" id="KW-0812">Transmembrane</keyword>
<feature type="transmembrane region" description="Helical" evidence="1">
    <location>
        <begin position="55"/>
        <end position="76"/>
    </location>
</feature>
<name>A0A317L2J8_9BACI</name>
<proteinExistence type="predicted"/>
<evidence type="ECO:0000313" key="4">
    <source>
        <dbReference type="Proteomes" id="UP000245624"/>
    </source>
</evidence>
<keyword evidence="1" id="KW-0472">Membrane</keyword>
<keyword evidence="4" id="KW-1185">Reference proteome</keyword>
<comment type="caution">
    <text evidence="3">The sequence shown here is derived from an EMBL/GenBank/DDBJ whole genome shotgun (WGS) entry which is preliminary data.</text>
</comment>
<accession>A0A317L2J8</accession>
<dbReference type="Proteomes" id="UP000245624">
    <property type="component" value="Unassembled WGS sequence"/>
</dbReference>
<keyword evidence="1" id="KW-1133">Transmembrane helix</keyword>
<evidence type="ECO:0000313" key="3">
    <source>
        <dbReference type="EMBL" id="PWU69875.1"/>
    </source>
</evidence>
<feature type="transmembrane region" description="Helical" evidence="1">
    <location>
        <begin position="247"/>
        <end position="268"/>
    </location>
</feature>
<dbReference type="InterPro" id="IPR003675">
    <property type="entry name" value="Rce1/LyrA-like_dom"/>
</dbReference>
<evidence type="ECO:0000256" key="1">
    <source>
        <dbReference type="SAM" id="Phobius"/>
    </source>
</evidence>